<protein>
    <submittedName>
        <fullName evidence="1">Uncharacterized protein</fullName>
    </submittedName>
</protein>
<sequence>MCAKKVDLGMKMNTSMEVDCYLVQSNQSDLWNKTKPFFTNDIVGQLGIHLLSMLKVTYFKAKGHSETSFCYESKKKKVTHPCKCVNKPLLDWCWPMVLSHS</sequence>
<keyword evidence="2" id="KW-1185">Reference proteome</keyword>
<dbReference type="VEuPathDB" id="FungiDB:SPPG_09515"/>
<dbReference type="RefSeq" id="XP_016604828.1">
    <property type="nucleotide sequence ID" value="XM_016757686.1"/>
</dbReference>
<evidence type="ECO:0000313" key="1">
    <source>
        <dbReference type="EMBL" id="KNC96788.1"/>
    </source>
</evidence>
<dbReference type="InParanoid" id="A0A0L0H7X0"/>
<dbReference type="Proteomes" id="UP000053201">
    <property type="component" value="Unassembled WGS sequence"/>
</dbReference>
<accession>A0A0L0H7X0</accession>
<dbReference type="AlphaFoldDB" id="A0A0L0H7X0"/>
<dbReference type="EMBL" id="KQ257467">
    <property type="protein sequence ID" value="KNC96788.1"/>
    <property type="molecule type" value="Genomic_DNA"/>
</dbReference>
<organism evidence="1 2">
    <name type="scientific">Spizellomyces punctatus (strain DAOM BR117)</name>
    <dbReference type="NCBI Taxonomy" id="645134"/>
    <lineage>
        <taxon>Eukaryota</taxon>
        <taxon>Fungi</taxon>
        <taxon>Fungi incertae sedis</taxon>
        <taxon>Chytridiomycota</taxon>
        <taxon>Chytridiomycota incertae sedis</taxon>
        <taxon>Chytridiomycetes</taxon>
        <taxon>Spizellomycetales</taxon>
        <taxon>Spizellomycetaceae</taxon>
        <taxon>Spizellomyces</taxon>
    </lineage>
</organism>
<dbReference type="GeneID" id="27692640"/>
<gene>
    <name evidence="1" type="ORF">SPPG_09515</name>
</gene>
<reference evidence="1 2" key="1">
    <citation type="submission" date="2009-08" db="EMBL/GenBank/DDBJ databases">
        <title>The Genome Sequence of Spizellomyces punctatus strain DAOM BR117.</title>
        <authorList>
            <consortium name="The Broad Institute Genome Sequencing Platform"/>
            <person name="Russ C."/>
            <person name="Cuomo C."/>
            <person name="Shea T."/>
            <person name="Young S.K."/>
            <person name="Zeng Q."/>
            <person name="Koehrsen M."/>
            <person name="Haas B."/>
            <person name="Borodovsky M."/>
            <person name="Guigo R."/>
            <person name="Alvarado L."/>
            <person name="Berlin A."/>
            <person name="Bochicchio J."/>
            <person name="Borenstein D."/>
            <person name="Chapman S."/>
            <person name="Chen Z."/>
            <person name="Engels R."/>
            <person name="Freedman E."/>
            <person name="Gellesch M."/>
            <person name="Goldberg J."/>
            <person name="Griggs A."/>
            <person name="Gujja S."/>
            <person name="Heiman D."/>
            <person name="Hepburn T."/>
            <person name="Howarth C."/>
            <person name="Jen D."/>
            <person name="Larson L."/>
            <person name="Lewis B."/>
            <person name="Mehta T."/>
            <person name="Park D."/>
            <person name="Pearson M."/>
            <person name="Roberts A."/>
            <person name="Saif S."/>
            <person name="Shenoy N."/>
            <person name="Sisk P."/>
            <person name="Stolte C."/>
            <person name="Sykes S."/>
            <person name="Thomson T."/>
            <person name="Walk T."/>
            <person name="White J."/>
            <person name="Yandava C."/>
            <person name="Burger G."/>
            <person name="Gray M.W."/>
            <person name="Holland P.W.H."/>
            <person name="King N."/>
            <person name="Lang F.B.F."/>
            <person name="Roger A.J."/>
            <person name="Ruiz-Trillo I."/>
            <person name="Lander E."/>
            <person name="Nusbaum C."/>
        </authorList>
    </citation>
    <scope>NUCLEOTIDE SEQUENCE [LARGE SCALE GENOMIC DNA]</scope>
    <source>
        <strain evidence="1 2">DAOM BR117</strain>
    </source>
</reference>
<evidence type="ECO:0000313" key="2">
    <source>
        <dbReference type="Proteomes" id="UP000053201"/>
    </source>
</evidence>
<proteinExistence type="predicted"/>
<name>A0A0L0H7X0_SPIPD</name>